<feature type="region of interest" description="Disordered" evidence="1">
    <location>
        <begin position="679"/>
        <end position="779"/>
    </location>
</feature>
<feature type="compositionally biased region" description="Low complexity" evidence="1">
    <location>
        <begin position="1125"/>
        <end position="1147"/>
    </location>
</feature>
<evidence type="ECO:0000259" key="2">
    <source>
        <dbReference type="PROSITE" id="PS51444"/>
    </source>
</evidence>
<dbReference type="InterPro" id="IPR042201">
    <property type="entry name" value="FH2_Formin_sf"/>
</dbReference>
<evidence type="ECO:0000313" key="3">
    <source>
        <dbReference type="EMBL" id="CAF0725843.1"/>
    </source>
</evidence>
<sequence>MTSSQSPSNGFVGLPPPPPPPPAPPVFNNTNNLCKILLPHQEVNLVVNRANVTEIQARSIPTMLMAGNNIWTRRVVPNLRIQQTIFDEHYGESKSTMTGHYRRSSLTTSFIGGGGGIGGINDDGPLSFVLLDATSKMLYDVPMRHLLQLVKKDHDDDASIDHVIRAIDETHMKSEWLDAVTALNKQFDKRPEDKARVLAHKGSTHGLVLIEQFFVKLVRVPAYEFKLIYLKFREEAPTQLERMSKHINDLLESVQVILTNEQLPGILHLLCLLYNSITGKTIPGLHFDSILSVLSTRTPKQNTTISHVLCHLLEEQYSTLLNIFDNQILLKLKDLSSIKYIPIYIDIRLLYTRYKQLNTTLRELQQQLIILPEHIKTTLNDLQLTFTKLFDDENKIKKCEKDLASYFCVWDLSLEVCLSTLGQFIDKIRLAHMQNVEQRRRNDLALKQQLQNQRTYENRTLQTPTTSRLLRSSQNQYGSDTNIFRDHLNVPLTPTATRQRFKVNKTSRERFCASSRDVSHINDDQQEQIESTTPSPSPPLTTSIKSTPMRTQNLLPNAIPRKRGHSPATKTVFTKRPFNALPVCSPPPIQDQQQLDDVFVSPITSNEKEDDNDTHMDCSTATTMSTSTATTTTEEINSIDMNVTDDHSLPTNDSSTARMISVCEIRPSFYLTTSIRRLFDPSTDQSTPNDTSSSSEYKTGNSITPSFTDYQHYQYSNNDNEHNKENSKYPSTLTPITSSSSSEIQIPTELPSLSNPIEDDSQQCSSSSSSSLPADISNDENHSLPIIPLLLSDSETLDEGFETQSNISETVELITPRSCPLEPVSHEINDIKCRSIEETLADDLTRRLTFNSTRRLSHDSGIRINSKRISLANARQGNLLKTSASAYSYPTFNSNGLQNQHKHLFTKRTPSAESIRSILNNNNSSAIALRSSRHIQRCAVSRRIWTEKDSDDTSKTPATSPSSSTPLSPSSTQPTSVEPDDVSSSSTATTTTTTTTAKTSTMTMMNHRIPSSKAKNKIRNLQSLTNASSRSNSPLIRKIPPRLGHASSCQNVSTITPTNTNSKSSLITKTRSPPNFFLNSSQLLRSTFTRSNNEKPLRAFQMSTTMNNESSVLNRPSPRIRRLFSSSSDIESTTISSPKPVRKPPSSYHHQKSSTNKTVLTTVLPSSSLPTNRKKSTSTSDLRKTTPMNSSVFQRLTQSKRL</sequence>
<dbReference type="InterPro" id="IPR015425">
    <property type="entry name" value="FH2_Formin"/>
</dbReference>
<dbReference type="EMBL" id="CAJNOI010000002">
    <property type="protein sequence ID" value="CAF0725843.1"/>
    <property type="molecule type" value="Genomic_DNA"/>
</dbReference>
<proteinExistence type="predicted"/>
<feature type="compositionally biased region" description="Basic and acidic residues" evidence="1">
    <location>
        <begin position="512"/>
        <end position="523"/>
    </location>
</feature>
<feature type="compositionally biased region" description="Polar residues" evidence="1">
    <location>
        <begin position="1153"/>
        <end position="1171"/>
    </location>
</feature>
<gene>
    <name evidence="3" type="ORF">BJG266_LOCUS735</name>
    <name evidence="4" type="ORF">QVE165_LOCUS6304</name>
    <name evidence="5" type="ORF">QVE165_LOCUS9967</name>
</gene>
<feature type="region of interest" description="Disordered" evidence="1">
    <location>
        <begin position="512"/>
        <end position="549"/>
    </location>
</feature>
<feature type="compositionally biased region" description="Polar residues" evidence="1">
    <location>
        <begin position="1186"/>
        <end position="1202"/>
    </location>
</feature>
<organism evidence="5 6">
    <name type="scientific">Adineta steineri</name>
    <dbReference type="NCBI Taxonomy" id="433720"/>
    <lineage>
        <taxon>Eukaryota</taxon>
        <taxon>Metazoa</taxon>
        <taxon>Spiralia</taxon>
        <taxon>Gnathifera</taxon>
        <taxon>Rotifera</taxon>
        <taxon>Eurotatoria</taxon>
        <taxon>Bdelloidea</taxon>
        <taxon>Adinetida</taxon>
        <taxon>Adinetidae</taxon>
        <taxon>Adineta</taxon>
    </lineage>
</organism>
<dbReference type="Gene3D" id="1.20.58.2220">
    <property type="entry name" value="Formin, FH2 domain"/>
    <property type="match status" value="1"/>
</dbReference>
<evidence type="ECO:0000313" key="5">
    <source>
        <dbReference type="EMBL" id="CAF0910329.1"/>
    </source>
</evidence>
<feature type="compositionally biased region" description="Pro residues" evidence="1">
    <location>
        <begin position="14"/>
        <end position="25"/>
    </location>
</feature>
<feature type="compositionally biased region" description="Low complexity" evidence="1">
    <location>
        <begin position="730"/>
        <end position="748"/>
    </location>
</feature>
<feature type="region of interest" description="Disordered" evidence="1">
    <location>
        <begin position="1"/>
        <end position="27"/>
    </location>
</feature>
<feature type="region of interest" description="Disordered" evidence="1">
    <location>
        <begin position="605"/>
        <end position="631"/>
    </location>
</feature>
<feature type="domain" description="FH2" evidence="2">
    <location>
        <begin position="56"/>
        <end position="454"/>
    </location>
</feature>
<accession>A0A814A7T5</accession>
<dbReference type="EMBL" id="CAJNOM010000046">
    <property type="protein sequence ID" value="CAF0910329.1"/>
    <property type="molecule type" value="Genomic_DNA"/>
</dbReference>
<keyword evidence="6" id="KW-1185">Reference proteome</keyword>
<protein>
    <recommendedName>
        <fullName evidence="2">FH2 domain-containing protein</fullName>
    </recommendedName>
</protein>
<dbReference type="OrthoDB" id="10032252at2759"/>
<dbReference type="Pfam" id="PF02181">
    <property type="entry name" value="FH2"/>
    <property type="match status" value="1"/>
</dbReference>
<dbReference type="Proteomes" id="UP000663832">
    <property type="component" value="Unassembled WGS sequence"/>
</dbReference>
<evidence type="ECO:0000256" key="1">
    <source>
        <dbReference type="SAM" id="MobiDB-lite"/>
    </source>
</evidence>
<dbReference type="Proteomes" id="UP000663877">
    <property type="component" value="Unassembled WGS sequence"/>
</dbReference>
<evidence type="ECO:0000313" key="6">
    <source>
        <dbReference type="Proteomes" id="UP000663832"/>
    </source>
</evidence>
<dbReference type="AlphaFoldDB" id="A0A814A7T5"/>
<feature type="region of interest" description="Disordered" evidence="1">
    <location>
        <begin position="1107"/>
        <end position="1202"/>
    </location>
</feature>
<feature type="compositionally biased region" description="Low complexity" evidence="1">
    <location>
        <begin position="619"/>
        <end position="631"/>
    </location>
</feature>
<name>A0A814A7T5_9BILA</name>
<reference evidence="5" key="1">
    <citation type="submission" date="2021-02" db="EMBL/GenBank/DDBJ databases">
        <authorList>
            <person name="Nowell W R."/>
        </authorList>
    </citation>
    <scope>NUCLEOTIDE SEQUENCE</scope>
</reference>
<comment type="caution">
    <text evidence="5">The sequence shown here is derived from an EMBL/GenBank/DDBJ whole genome shotgun (WGS) entry which is preliminary data.</text>
</comment>
<dbReference type="PANTHER" id="PTHR46345">
    <property type="entry name" value="INVERTED FORMIN-2"/>
    <property type="match status" value="1"/>
</dbReference>
<feature type="compositionally biased region" description="Low complexity" evidence="1">
    <location>
        <begin position="955"/>
        <end position="976"/>
    </location>
</feature>
<dbReference type="EMBL" id="CAJNOM010000026">
    <property type="protein sequence ID" value="CAF0840873.1"/>
    <property type="molecule type" value="Genomic_DNA"/>
</dbReference>
<feature type="compositionally biased region" description="Low complexity" evidence="1">
    <location>
        <begin position="983"/>
        <end position="1005"/>
    </location>
</feature>
<dbReference type="PANTHER" id="PTHR46345:SF8">
    <property type="entry name" value="FORMIN 3, ISOFORM B"/>
    <property type="match status" value="1"/>
</dbReference>
<evidence type="ECO:0000313" key="4">
    <source>
        <dbReference type="EMBL" id="CAF0840873.1"/>
    </source>
</evidence>
<dbReference type="PROSITE" id="PS51444">
    <property type="entry name" value="FH2"/>
    <property type="match status" value="1"/>
</dbReference>
<feature type="compositionally biased region" description="Polar residues" evidence="1">
    <location>
        <begin position="682"/>
        <end position="718"/>
    </location>
</feature>
<feature type="region of interest" description="Disordered" evidence="1">
    <location>
        <begin position="946"/>
        <end position="1017"/>
    </location>
</feature>
<dbReference type="SUPFAM" id="SSF101447">
    <property type="entry name" value="Formin homology 2 domain (FH2 domain)"/>
    <property type="match status" value="1"/>
</dbReference>